<dbReference type="RefSeq" id="WP_163463816.1">
    <property type="nucleotide sequence ID" value="NZ_JAAAMG010000011.1"/>
</dbReference>
<evidence type="ECO:0000313" key="2">
    <source>
        <dbReference type="Proteomes" id="UP000469011"/>
    </source>
</evidence>
<evidence type="ECO:0000313" key="1">
    <source>
        <dbReference type="EMBL" id="NDW05556.1"/>
    </source>
</evidence>
<organism evidence="1 2">
    <name type="scientific">Jiella pacifica</name>
    <dbReference type="NCBI Taxonomy" id="2696469"/>
    <lineage>
        <taxon>Bacteria</taxon>
        <taxon>Pseudomonadati</taxon>
        <taxon>Pseudomonadota</taxon>
        <taxon>Alphaproteobacteria</taxon>
        <taxon>Hyphomicrobiales</taxon>
        <taxon>Aurantimonadaceae</taxon>
        <taxon>Jiella</taxon>
    </lineage>
</organism>
<keyword evidence="2" id="KW-1185">Reference proteome</keyword>
<gene>
    <name evidence="1" type="ORF">GTK09_14105</name>
</gene>
<accession>A0A6N9T662</accession>
<sequence>MTETSSQCDNMFGSKSYQSHARKALPILVRQAESRQPIYYEALAAELGMPNPRNLNYVLGSIGTTLDELSRKQGWSDIPHIQSLVINQHRRLPGQGFEAFLSDRMGEYRKLSLAMKRAYLDAYWHEVYAYPYWGDVIEACGLAPATSKARDIVDRAKTGRGGGGGEGEEHRRLKDRIVVNPGLIDLPLTARATKEAPLPSGDRIDVLFKSLRRLIAVEVKSSVSNDIDLTRGLFQCVKYRAVMEAERGLTSSRYTSDVLLVVGRRFPPHLRTLQNSFGIKVIEIADLR</sequence>
<reference evidence="1 2" key="1">
    <citation type="submission" date="2020-01" db="EMBL/GenBank/DDBJ databases">
        <title>Jiella pacifica sp. nov.</title>
        <authorList>
            <person name="Xue Z."/>
            <person name="Zhu S."/>
            <person name="Chen J."/>
            <person name="Yang J."/>
        </authorList>
    </citation>
    <scope>NUCLEOTIDE SEQUENCE [LARGE SCALE GENOMIC DNA]</scope>
    <source>
        <strain evidence="1 2">40Bstr34</strain>
    </source>
</reference>
<name>A0A6N9T662_9HYPH</name>
<dbReference type="AlphaFoldDB" id="A0A6N9T662"/>
<dbReference type="Proteomes" id="UP000469011">
    <property type="component" value="Unassembled WGS sequence"/>
</dbReference>
<proteinExistence type="predicted"/>
<protein>
    <submittedName>
        <fullName evidence="1">Uncharacterized protein</fullName>
    </submittedName>
</protein>
<comment type="caution">
    <text evidence="1">The sequence shown here is derived from an EMBL/GenBank/DDBJ whole genome shotgun (WGS) entry which is preliminary data.</text>
</comment>
<dbReference type="EMBL" id="JAAAMG010000011">
    <property type="protein sequence ID" value="NDW05556.1"/>
    <property type="molecule type" value="Genomic_DNA"/>
</dbReference>